<dbReference type="NCBIfam" id="NF000222">
    <property type="entry name" value="FosX"/>
    <property type="match status" value="1"/>
</dbReference>
<dbReference type="InterPro" id="IPR029068">
    <property type="entry name" value="Glyas_Bleomycin-R_OHBP_Dase"/>
</dbReference>
<dbReference type="STRING" id="665118.SAMN02983003_0243"/>
<reference evidence="3 4" key="1">
    <citation type="submission" date="2016-11" db="EMBL/GenBank/DDBJ databases">
        <authorList>
            <person name="Jaros S."/>
            <person name="Januszkiewicz K."/>
            <person name="Wedrychowicz H."/>
        </authorList>
    </citation>
    <scope>NUCLEOTIDE SEQUENCE [LARGE SCALE GENOMIC DNA]</scope>
    <source>
        <strain evidence="3 4">ATCC 23634</strain>
    </source>
</reference>
<evidence type="ECO:0000259" key="2">
    <source>
        <dbReference type="PROSITE" id="PS51819"/>
    </source>
</evidence>
<dbReference type="RefSeq" id="WP_072338593.1">
    <property type="nucleotide sequence ID" value="NZ_FPKU01000001.1"/>
</dbReference>
<gene>
    <name evidence="3" type="ORF">SAMN02983003_0243</name>
</gene>
<dbReference type="AlphaFoldDB" id="A0A1K2HSP8"/>
<feature type="domain" description="VOC" evidence="2">
    <location>
        <begin position="10"/>
        <end position="130"/>
    </location>
</feature>
<keyword evidence="3" id="KW-0223">Dioxygenase</keyword>
<evidence type="ECO:0000313" key="3">
    <source>
        <dbReference type="EMBL" id="SFZ80981.1"/>
    </source>
</evidence>
<accession>A0A1K2HSP8</accession>
<sequence>MPERVPQPRGLSHMTFIVSDLDRMEEILAGVLGARKIYDSGEATFSVSEERFFLVGEDDIWVAIMKGEPLPQRSYNHVAFRIAEDDLELYRERIADLGLDLEESRPRVDGEGRSLYFHDADNHLFELHTGTLHERLVRYAAGPVPATAS</sequence>
<dbReference type="InterPro" id="IPR037523">
    <property type="entry name" value="VOC_core"/>
</dbReference>
<dbReference type="PANTHER" id="PTHR36113:SF6">
    <property type="entry name" value="FOSFOMYCIN RESISTANCE PROTEIN FOSX"/>
    <property type="match status" value="1"/>
</dbReference>
<dbReference type="GO" id="GO:0046872">
    <property type="term" value="F:metal ion binding"/>
    <property type="evidence" value="ECO:0007669"/>
    <property type="project" value="UniProtKB-KW"/>
</dbReference>
<dbReference type="InterPro" id="IPR051332">
    <property type="entry name" value="Fosfomycin_Res_Enzymes"/>
</dbReference>
<evidence type="ECO:0000256" key="1">
    <source>
        <dbReference type="ARBA" id="ARBA00022723"/>
    </source>
</evidence>
<protein>
    <submittedName>
        <fullName evidence="3">Catechol 2,3-dioxygenase</fullName>
    </submittedName>
</protein>
<evidence type="ECO:0000313" key="4">
    <source>
        <dbReference type="Proteomes" id="UP000183447"/>
    </source>
</evidence>
<dbReference type="Proteomes" id="UP000183447">
    <property type="component" value="Unassembled WGS sequence"/>
</dbReference>
<proteinExistence type="predicted"/>
<keyword evidence="3" id="KW-0560">Oxidoreductase</keyword>
<organism evidence="3 4">
    <name type="scientific">Devosia enhydra</name>
    <dbReference type="NCBI Taxonomy" id="665118"/>
    <lineage>
        <taxon>Bacteria</taxon>
        <taxon>Pseudomonadati</taxon>
        <taxon>Pseudomonadota</taxon>
        <taxon>Alphaproteobacteria</taxon>
        <taxon>Hyphomicrobiales</taxon>
        <taxon>Devosiaceae</taxon>
        <taxon>Devosia</taxon>
    </lineage>
</organism>
<keyword evidence="1" id="KW-0479">Metal-binding</keyword>
<dbReference type="PROSITE" id="PS51819">
    <property type="entry name" value="VOC"/>
    <property type="match status" value="1"/>
</dbReference>
<keyword evidence="4" id="KW-1185">Reference proteome</keyword>
<dbReference type="SUPFAM" id="SSF54593">
    <property type="entry name" value="Glyoxalase/Bleomycin resistance protein/Dihydroxybiphenyl dioxygenase"/>
    <property type="match status" value="1"/>
</dbReference>
<dbReference type="EMBL" id="FPKU01000001">
    <property type="protein sequence ID" value="SFZ80981.1"/>
    <property type="molecule type" value="Genomic_DNA"/>
</dbReference>
<dbReference type="Gene3D" id="3.10.180.10">
    <property type="entry name" value="2,3-Dihydroxybiphenyl 1,2-Dioxygenase, domain 1"/>
    <property type="match status" value="1"/>
</dbReference>
<dbReference type="GO" id="GO:0051213">
    <property type="term" value="F:dioxygenase activity"/>
    <property type="evidence" value="ECO:0007669"/>
    <property type="project" value="UniProtKB-KW"/>
</dbReference>
<dbReference type="Pfam" id="PF00903">
    <property type="entry name" value="Glyoxalase"/>
    <property type="match status" value="1"/>
</dbReference>
<name>A0A1K2HSP8_9HYPH</name>
<dbReference type="InterPro" id="IPR004360">
    <property type="entry name" value="Glyas_Fos-R_dOase_dom"/>
</dbReference>
<dbReference type="PANTHER" id="PTHR36113">
    <property type="entry name" value="LYASE, PUTATIVE-RELATED-RELATED"/>
    <property type="match status" value="1"/>
</dbReference>